<feature type="region of interest" description="Disordered" evidence="1">
    <location>
        <begin position="1"/>
        <end position="40"/>
    </location>
</feature>
<evidence type="ECO:0000256" key="1">
    <source>
        <dbReference type="SAM" id="MobiDB-lite"/>
    </source>
</evidence>
<protein>
    <submittedName>
        <fullName evidence="2">Uncharacterized protein</fullName>
    </submittedName>
</protein>
<dbReference type="RefSeq" id="WP_016175337.1">
    <property type="nucleotide sequence ID" value="NZ_KE136389.1"/>
</dbReference>
<dbReference type="OrthoDB" id="9984593at2"/>
<evidence type="ECO:0000313" key="2">
    <source>
        <dbReference type="EMBL" id="EOT29020.1"/>
    </source>
</evidence>
<organism evidence="2 3">
    <name type="scientific">Enterococcus saccharolyticus subsp. saccharolyticus ATCC 43076</name>
    <dbReference type="NCBI Taxonomy" id="1139996"/>
    <lineage>
        <taxon>Bacteria</taxon>
        <taxon>Bacillati</taxon>
        <taxon>Bacillota</taxon>
        <taxon>Bacilli</taxon>
        <taxon>Lactobacillales</taxon>
        <taxon>Enterococcaceae</taxon>
        <taxon>Enterococcus</taxon>
    </lineage>
</organism>
<dbReference type="PATRIC" id="fig|1139996.3.peg.1528"/>
<dbReference type="EMBL" id="AHYT01000005">
    <property type="protein sequence ID" value="EOT29020.1"/>
    <property type="molecule type" value="Genomic_DNA"/>
</dbReference>
<proteinExistence type="predicted"/>
<dbReference type="AlphaFoldDB" id="S0JKH3"/>
<dbReference type="Proteomes" id="UP000014136">
    <property type="component" value="Unassembled WGS sequence"/>
</dbReference>
<keyword evidence="3" id="KW-1185">Reference proteome</keyword>
<comment type="caution">
    <text evidence="2">The sequence shown here is derived from an EMBL/GenBank/DDBJ whole genome shotgun (WGS) entry which is preliminary data.</text>
</comment>
<accession>S0JKH3</accession>
<dbReference type="HOGENOM" id="CLU_2179811_0_0_9"/>
<reference evidence="2 3" key="1">
    <citation type="submission" date="2013-03" db="EMBL/GenBank/DDBJ databases">
        <title>The Genome Sequence of Enterococcus saccharolyticus ATCC_43076 (Illumina only assembly).</title>
        <authorList>
            <consortium name="The Broad Institute Genomics Platform"/>
            <consortium name="The Broad Institute Genome Sequencing Center for Infectious Disease"/>
            <person name="Earl A."/>
            <person name="Russ C."/>
            <person name="Gilmore M."/>
            <person name="Surin D."/>
            <person name="Walker B."/>
            <person name="Young S."/>
            <person name="Zeng Q."/>
            <person name="Gargeya S."/>
            <person name="Fitzgerald M."/>
            <person name="Haas B."/>
            <person name="Abouelleil A."/>
            <person name="Allen A.W."/>
            <person name="Alvarado L."/>
            <person name="Arachchi H.M."/>
            <person name="Berlin A.M."/>
            <person name="Chapman S.B."/>
            <person name="Gainer-Dewar J."/>
            <person name="Goldberg J."/>
            <person name="Griggs A."/>
            <person name="Gujja S."/>
            <person name="Hansen M."/>
            <person name="Howarth C."/>
            <person name="Imamovic A."/>
            <person name="Ireland A."/>
            <person name="Larimer J."/>
            <person name="McCowan C."/>
            <person name="Murphy C."/>
            <person name="Pearson M."/>
            <person name="Poon T.W."/>
            <person name="Priest M."/>
            <person name="Roberts A."/>
            <person name="Saif S."/>
            <person name="Shea T."/>
            <person name="Sisk P."/>
            <person name="Sykes S."/>
            <person name="Wortman J."/>
            <person name="Nusbaum C."/>
            <person name="Birren B."/>
        </authorList>
    </citation>
    <scope>NUCLEOTIDE SEQUENCE [LARGE SCALE GENOMIC DNA]</scope>
    <source>
        <strain evidence="2 3">ATCC 43076</strain>
    </source>
</reference>
<sequence>MKISNHVPSIPSQSPVPKQVENETMTKNAEEHTRSTPKRYIKHEPKIPIDSFKWVESVRIHQPEKFVEAVTLNKEKSLTGYPDVTILPHGLSVKEYYAQEARKAKQDLD</sequence>
<feature type="compositionally biased region" description="Polar residues" evidence="1">
    <location>
        <begin position="1"/>
        <end position="27"/>
    </location>
</feature>
<evidence type="ECO:0000313" key="3">
    <source>
        <dbReference type="Proteomes" id="UP000014136"/>
    </source>
</evidence>
<gene>
    <name evidence="2" type="ORF">OMQ_01542</name>
</gene>
<name>S0JKH3_9ENTE</name>